<dbReference type="GO" id="GO:0005840">
    <property type="term" value="C:ribosome"/>
    <property type="evidence" value="ECO:0007669"/>
    <property type="project" value="UniProtKB-KW"/>
</dbReference>
<dbReference type="GO" id="GO:0019843">
    <property type="term" value="F:rRNA binding"/>
    <property type="evidence" value="ECO:0007669"/>
    <property type="project" value="UniProtKB-UniRule"/>
</dbReference>
<comment type="similarity">
    <text evidence="1 7">Belongs to the bacterial ribosomal protein bL9 family.</text>
</comment>
<keyword evidence="4 7" id="KW-0689">Ribosomal protein</keyword>
<name>A0A1F5C5M8_9BACT</name>
<dbReference type="PANTHER" id="PTHR21368">
    <property type="entry name" value="50S RIBOSOMAL PROTEIN L9"/>
    <property type="match status" value="1"/>
</dbReference>
<dbReference type="NCBIfam" id="TIGR00158">
    <property type="entry name" value="L9"/>
    <property type="match status" value="1"/>
</dbReference>
<organism evidence="10 11">
    <name type="scientific">Candidatus Azambacteria bacterium RIFCSPLOWO2_01_FULL_37_9</name>
    <dbReference type="NCBI Taxonomy" id="1797297"/>
    <lineage>
        <taxon>Bacteria</taxon>
        <taxon>Candidatus Azamiibacteriota</taxon>
    </lineage>
</organism>
<dbReference type="GO" id="GO:0003735">
    <property type="term" value="F:structural constituent of ribosome"/>
    <property type="evidence" value="ECO:0007669"/>
    <property type="project" value="InterPro"/>
</dbReference>
<dbReference type="InterPro" id="IPR036791">
    <property type="entry name" value="Ribosomal_bL9_C_sf"/>
</dbReference>
<dbReference type="InterPro" id="IPR020594">
    <property type="entry name" value="Ribosomal_bL9_bac/chp"/>
</dbReference>
<comment type="caution">
    <text evidence="10">The sequence shown here is derived from an EMBL/GenBank/DDBJ whole genome shotgun (WGS) entry which is preliminary data.</text>
</comment>
<evidence type="ECO:0000256" key="8">
    <source>
        <dbReference type="SAM" id="Coils"/>
    </source>
</evidence>
<evidence type="ECO:0000256" key="5">
    <source>
        <dbReference type="ARBA" id="ARBA00023274"/>
    </source>
</evidence>
<dbReference type="Pfam" id="PF03948">
    <property type="entry name" value="Ribosomal_L9_C"/>
    <property type="match status" value="1"/>
</dbReference>
<protein>
    <recommendedName>
        <fullName evidence="6 7">Large ribosomal subunit protein bL9</fullName>
    </recommendedName>
</protein>
<dbReference type="HAMAP" id="MF_00503">
    <property type="entry name" value="Ribosomal_bL9"/>
    <property type="match status" value="1"/>
</dbReference>
<dbReference type="Gene3D" id="3.40.5.10">
    <property type="entry name" value="Ribosomal protein L9, N-terminal domain"/>
    <property type="match status" value="1"/>
</dbReference>
<evidence type="ECO:0000313" key="11">
    <source>
        <dbReference type="Proteomes" id="UP000177947"/>
    </source>
</evidence>
<dbReference type="PROSITE" id="PS00651">
    <property type="entry name" value="RIBOSOMAL_L9"/>
    <property type="match status" value="1"/>
</dbReference>
<evidence type="ECO:0000256" key="7">
    <source>
        <dbReference type="HAMAP-Rule" id="MF_00503"/>
    </source>
</evidence>
<evidence type="ECO:0000256" key="2">
    <source>
        <dbReference type="ARBA" id="ARBA00022730"/>
    </source>
</evidence>
<accession>A0A1F5C5M8</accession>
<gene>
    <name evidence="7" type="primary">rplI</name>
    <name evidence="10" type="ORF">A2907_01975</name>
</gene>
<dbReference type="InterPro" id="IPR020069">
    <property type="entry name" value="Ribosomal_bL9_C"/>
</dbReference>
<evidence type="ECO:0000259" key="9">
    <source>
        <dbReference type="PROSITE" id="PS00651"/>
    </source>
</evidence>
<dbReference type="SUPFAM" id="SSF55653">
    <property type="entry name" value="Ribosomal protein L9 C-domain"/>
    <property type="match status" value="1"/>
</dbReference>
<keyword evidence="2 7" id="KW-0699">rRNA-binding</keyword>
<sequence>MKIVLLKDVEKLGKLGDIKDVSDGYAKNFLFPRGLAGLATSKLLGQIEVKKKEAENKIQKELAIIKDQADKINGIEVRVPLKIGEDGKSFGSVTVTKIISAVKKAGFDIDKSQIDLKDSIKTLGSHNVRLDFGHGIEATIKVVSESEK</sequence>
<dbReference type="InterPro" id="IPR036935">
    <property type="entry name" value="Ribosomal_bL9_N_sf"/>
</dbReference>
<evidence type="ECO:0000256" key="4">
    <source>
        <dbReference type="ARBA" id="ARBA00022980"/>
    </source>
</evidence>
<dbReference type="InterPro" id="IPR000244">
    <property type="entry name" value="Ribosomal_bL9"/>
</dbReference>
<evidence type="ECO:0000256" key="1">
    <source>
        <dbReference type="ARBA" id="ARBA00010605"/>
    </source>
</evidence>
<dbReference type="EMBL" id="MEYQ01000052">
    <property type="protein sequence ID" value="OGD38173.1"/>
    <property type="molecule type" value="Genomic_DNA"/>
</dbReference>
<proteinExistence type="inferred from homology"/>
<evidence type="ECO:0000256" key="6">
    <source>
        <dbReference type="ARBA" id="ARBA00035292"/>
    </source>
</evidence>
<dbReference type="SUPFAM" id="SSF55658">
    <property type="entry name" value="L9 N-domain-like"/>
    <property type="match status" value="1"/>
</dbReference>
<keyword evidence="8" id="KW-0175">Coiled coil</keyword>
<evidence type="ECO:0000256" key="3">
    <source>
        <dbReference type="ARBA" id="ARBA00022884"/>
    </source>
</evidence>
<feature type="domain" description="Ribosomal protein L9" evidence="9">
    <location>
        <begin position="13"/>
        <end position="40"/>
    </location>
</feature>
<dbReference type="Proteomes" id="UP000177947">
    <property type="component" value="Unassembled WGS sequence"/>
</dbReference>
<dbReference type="InterPro" id="IPR009027">
    <property type="entry name" value="Ribosomal_bL9/RNase_H1_N"/>
</dbReference>
<reference evidence="10 11" key="1">
    <citation type="journal article" date="2016" name="Nat. Commun.">
        <title>Thousands of microbial genomes shed light on interconnected biogeochemical processes in an aquifer system.</title>
        <authorList>
            <person name="Anantharaman K."/>
            <person name="Brown C.T."/>
            <person name="Hug L.A."/>
            <person name="Sharon I."/>
            <person name="Castelle C.J."/>
            <person name="Probst A.J."/>
            <person name="Thomas B.C."/>
            <person name="Singh A."/>
            <person name="Wilkins M.J."/>
            <person name="Karaoz U."/>
            <person name="Brodie E.L."/>
            <person name="Williams K.H."/>
            <person name="Hubbard S.S."/>
            <person name="Banfield J.F."/>
        </authorList>
    </citation>
    <scope>NUCLEOTIDE SEQUENCE [LARGE SCALE GENOMIC DNA]</scope>
</reference>
<keyword evidence="3 7" id="KW-0694">RNA-binding</keyword>
<dbReference type="GO" id="GO:1990904">
    <property type="term" value="C:ribonucleoprotein complex"/>
    <property type="evidence" value="ECO:0007669"/>
    <property type="project" value="UniProtKB-KW"/>
</dbReference>
<comment type="function">
    <text evidence="7">Binds to the 23S rRNA.</text>
</comment>
<dbReference type="Gene3D" id="3.10.430.100">
    <property type="entry name" value="Ribosomal protein L9, C-terminal domain"/>
    <property type="match status" value="1"/>
</dbReference>
<dbReference type="GO" id="GO:0006412">
    <property type="term" value="P:translation"/>
    <property type="evidence" value="ECO:0007669"/>
    <property type="project" value="UniProtKB-UniRule"/>
</dbReference>
<feature type="coiled-coil region" evidence="8">
    <location>
        <begin position="44"/>
        <end position="71"/>
    </location>
</feature>
<dbReference type="AlphaFoldDB" id="A0A1F5C5M8"/>
<dbReference type="InterPro" id="IPR020070">
    <property type="entry name" value="Ribosomal_bL9_N"/>
</dbReference>
<dbReference type="Pfam" id="PF01281">
    <property type="entry name" value="Ribosomal_L9_N"/>
    <property type="match status" value="1"/>
</dbReference>
<keyword evidence="5 7" id="KW-0687">Ribonucleoprotein</keyword>
<evidence type="ECO:0000313" key="10">
    <source>
        <dbReference type="EMBL" id="OGD38173.1"/>
    </source>
</evidence>